<keyword evidence="2" id="KW-0223">Dioxygenase</keyword>
<keyword evidence="3" id="KW-1185">Reference proteome</keyword>
<dbReference type="GO" id="GO:0016706">
    <property type="term" value="F:2-oxoglutarate-dependent dioxygenase activity"/>
    <property type="evidence" value="ECO:0007669"/>
    <property type="project" value="UniProtKB-ARBA"/>
</dbReference>
<dbReference type="eggNOG" id="COG5285">
    <property type="taxonomic scope" value="Bacteria"/>
</dbReference>
<reference evidence="2 3" key="1">
    <citation type="journal article" date="2010" name="J. Bacteriol.">
        <title>Genome sequence of the milbemycin-producing bacterium Streptomyces bingchenggensis.</title>
        <authorList>
            <person name="Wang X.J."/>
            <person name="Yan Y.J."/>
            <person name="Zhang B."/>
            <person name="An J."/>
            <person name="Wang J.J."/>
            <person name="Tian J."/>
            <person name="Jiang L."/>
            <person name="Chen Y.H."/>
            <person name="Huang S.X."/>
            <person name="Yin M."/>
            <person name="Zhang J."/>
            <person name="Gao A.L."/>
            <person name="Liu C.X."/>
            <person name="Zhu Z.X."/>
            <person name="Xiang W.S."/>
        </authorList>
    </citation>
    <scope>NUCLEOTIDE SEQUENCE [LARGE SCALE GENOMIC DNA]</scope>
    <source>
        <strain evidence="2 3">BCW-1</strain>
    </source>
</reference>
<evidence type="ECO:0000313" key="3">
    <source>
        <dbReference type="Proteomes" id="UP000000377"/>
    </source>
</evidence>
<dbReference type="AlphaFoldDB" id="D7BTY6"/>
<gene>
    <name evidence="2" type="ordered locus">SBI_06435</name>
</gene>
<dbReference type="HOGENOM" id="CLU_048953_5_0_11"/>
<dbReference type="Gene3D" id="2.60.120.620">
    <property type="entry name" value="q2cbj1_9rhob like domain"/>
    <property type="match status" value="1"/>
</dbReference>
<dbReference type="InterPro" id="IPR008775">
    <property type="entry name" value="Phytyl_CoA_dOase-like"/>
</dbReference>
<accession>D7BTY6</accession>
<evidence type="ECO:0000256" key="1">
    <source>
        <dbReference type="SAM" id="MobiDB-lite"/>
    </source>
</evidence>
<organism evidence="2 3">
    <name type="scientific">Streptomyces bingchenggensis (strain BCW-1)</name>
    <dbReference type="NCBI Taxonomy" id="749414"/>
    <lineage>
        <taxon>Bacteria</taxon>
        <taxon>Bacillati</taxon>
        <taxon>Actinomycetota</taxon>
        <taxon>Actinomycetes</taxon>
        <taxon>Kitasatosporales</taxon>
        <taxon>Streptomycetaceae</taxon>
        <taxon>Streptomyces</taxon>
    </lineage>
</organism>
<dbReference type="SUPFAM" id="SSF51197">
    <property type="entry name" value="Clavaminate synthase-like"/>
    <property type="match status" value="1"/>
</dbReference>
<dbReference type="PATRIC" id="fig|749414.3.peg.6630"/>
<proteinExistence type="predicted"/>
<dbReference type="STRING" id="749414.SBI_06435"/>
<sequence>MSTTIKDSSAALKSAYAEAGWSRIPFRFDSKALELIRERVASISRERRPEVVHEKDSDVVRAIHGCHLFDDVCSALVRHPQLVALAEILTGKPVYVYQFKVNLKQAHEGAAWPWHQDYAFWNKEDGMPRPEAVNVAISLDDTHEDNGPLTVIPGSHRLGLIGLPNTVEGEGDWRRHVSADLAYTVNTDTASDLAQRNGTELMVGPAGSVHAFHPSLVHSSSNNSSPDRRALLLITYNAVDNAPVAPTRPEFLVSRETTPITPRRDDRLAVEPHGQAPATTTAPPPDHEPG</sequence>
<dbReference type="PANTHER" id="PTHR20883">
    <property type="entry name" value="PHYTANOYL-COA DIOXYGENASE DOMAIN CONTAINING 1"/>
    <property type="match status" value="1"/>
</dbReference>
<feature type="region of interest" description="Disordered" evidence="1">
    <location>
        <begin position="255"/>
        <end position="290"/>
    </location>
</feature>
<keyword evidence="2" id="KW-0560">Oxidoreductase</keyword>
<protein>
    <submittedName>
        <fullName evidence="2">Phytanoyl-CoA dioxygenase</fullName>
    </submittedName>
</protein>
<dbReference type="EMBL" id="CP002047">
    <property type="protein sequence ID" value="ADI09555.1"/>
    <property type="molecule type" value="Genomic_DNA"/>
</dbReference>
<dbReference type="KEGG" id="sbh:SBI_06435"/>
<dbReference type="Pfam" id="PF05721">
    <property type="entry name" value="PhyH"/>
    <property type="match status" value="1"/>
</dbReference>
<dbReference type="RefSeq" id="WP_014179006.1">
    <property type="nucleotide sequence ID" value="NC_016582.1"/>
</dbReference>
<dbReference type="Proteomes" id="UP000000377">
    <property type="component" value="Chromosome"/>
</dbReference>
<name>D7BTY6_STRBB</name>
<evidence type="ECO:0000313" key="2">
    <source>
        <dbReference type="EMBL" id="ADI09555.1"/>
    </source>
</evidence>
<dbReference type="PANTHER" id="PTHR20883:SF48">
    <property type="entry name" value="ECTOINE DIOXYGENASE"/>
    <property type="match status" value="1"/>
</dbReference>
<dbReference type="GO" id="GO:0005506">
    <property type="term" value="F:iron ion binding"/>
    <property type="evidence" value="ECO:0007669"/>
    <property type="project" value="UniProtKB-ARBA"/>
</dbReference>